<accession>A0A0F8WG15</accession>
<sequence length="42" mass="4960">MKLLNELLELSEAESGILQLKKQWHDLREVISDVIEVYEYIA</sequence>
<dbReference type="EMBL" id="LAZR01069737">
    <property type="protein sequence ID" value="KKK47125.1"/>
    <property type="molecule type" value="Genomic_DNA"/>
</dbReference>
<proteinExistence type="predicted"/>
<protein>
    <submittedName>
        <fullName evidence="1">Uncharacterized protein</fullName>
    </submittedName>
</protein>
<feature type="non-terminal residue" evidence="1">
    <location>
        <position position="42"/>
    </location>
</feature>
<name>A0A0F8WG15_9ZZZZ</name>
<reference evidence="1" key="1">
    <citation type="journal article" date="2015" name="Nature">
        <title>Complex archaea that bridge the gap between prokaryotes and eukaryotes.</title>
        <authorList>
            <person name="Spang A."/>
            <person name="Saw J.H."/>
            <person name="Jorgensen S.L."/>
            <person name="Zaremba-Niedzwiedzka K."/>
            <person name="Martijn J."/>
            <person name="Lind A.E."/>
            <person name="van Eijk R."/>
            <person name="Schleper C."/>
            <person name="Guy L."/>
            <person name="Ettema T.J."/>
        </authorList>
    </citation>
    <scope>NUCLEOTIDE SEQUENCE</scope>
</reference>
<gene>
    <name evidence="1" type="ORF">LCGC14_3158320</name>
</gene>
<organism evidence="1">
    <name type="scientific">marine sediment metagenome</name>
    <dbReference type="NCBI Taxonomy" id="412755"/>
    <lineage>
        <taxon>unclassified sequences</taxon>
        <taxon>metagenomes</taxon>
        <taxon>ecological metagenomes</taxon>
    </lineage>
</organism>
<comment type="caution">
    <text evidence="1">The sequence shown here is derived from an EMBL/GenBank/DDBJ whole genome shotgun (WGS) entry which is preliminary data.</text>
</comment>
<dbReference type="AlphaFoldDB" id="A0A0F8WG15"/>
<evidence type="ECO:0000313" key="1">
    <source>
        <dbReference type="EMBL" id="KKK47125.1"/>
    </source>
</evidence>